<feature type="region of interest" description="Disordered" evidence="1">
    <location>
        <begin position="21"/>
        <end position="41"/>
    </location>
</feature>
<keyword evidence="3" id="KW-1185">Reference proteome</keyword>
<dbReference type="OrthoDB" id="5828118at2"/>
<feature type="compositionally biased region" description="Gly residues" evidence="1">
    <location>
        <begin position="21"/>
        <end position="32"/>
    </location>
</feature>
<organism evidence="2 3">
    <name type="scientific">Photobacterium lutimaris</name>
    <dbReference type="NCBI Taxonomy" id="388278"/>
    <lineage>
        <taxon>Bacteria</taxon>
        <taxon>Pseudomonadati</taxon>
        <taxon>Pseudomonadota</taxon>
        <taxon>Gammaproteobacteria</taxon>
        <taxon>Vibrionales</taxon>
        <taxon>Vibrionaceae</taxon>
        <taxon>Photobacterium</taxon>
    </lineage>
</organism>
<dbReference type="EMBL" id="PYMH01000025">
    <property type="protein sequence ID" value="PSU28344.1"/>
    <property type="molecule type" value="Genomic_DNA"/>
</dbReference>
<evidence type="ECO:0000256" key="1">
    <source>
        <dbReference type="SAM" id="MobiDB-lite"/>
    </source>
</evidence>
<dbReference type="Proteomes" id="UP000241222">
    <property type="component" value="Unassembled WGS sequence"/>
</dbReference>
<proteinExistence type="predicted"/>
<gene>
    <name evidence="2" type="ORF">C9I99_26205</name>
</gene>
<dbReference type="RefSeq" id="WP_107351785.1">
    <property type="nucleotide sequence ID" value="NZ_PYMH01000025.1"/>
</dbReference>
<evidence type="ECO:0000313" key="2">
    <source>
        <dbReference type="EMBL" id="PSU28344.1"/>
    </source>
</evidence>
<reference evidence="2 3" key="1">
    <citation type="submission" date="2018-03" db="EMBL/GenBank/DDBJ databases">
        <title>Whole genome sequencing of Histamine producing bacteria.</title>
        <authorList>
            <person name="Butler K."/>
        </authorList>
    </citation>
    <scope>NUCLEOTIDE SEQUENCE [LARGE SCALE GENOMIC DNA]</scope>
    <source>
        <strain evidence="2 3">JCM 13586</strain>
    </source>
</reference>
<accession>A0A2T3IJ18</accession>
<protein>
    <submittedName>
        <fullName evidence="2">Uncharacterized protein</fullName>
    </submittedName>
</protein>
<name>A0A2T3IJ18_9GAMM</name>
<evidence type="ECO:0000313" key="3">
    <source>
        <dbReference type="Proteomes" id="UP000241222"/>
    </source>
</evidence>
<dbReference type="AlphaFoldDB" id="A0A2T3IJ18"/>
<comment type="caution">
    <text evidence="2">The sequence shown here is derived from an EMBL/GenBank/DDBJ whole genome shotgun (WGS) entry which is preliminary data.</text>
</comment>
<dbReference type="PROSITE" id="PS51257">
    <property type="entry name" value="PROKAR_LIPOPROTEIN"/>
    <property type="match status" value="1"/>
</dbReference>
<sequence>MNKFTIASVAVATALLAGCGGSSSGSNGGDGNTGKPPVGGEAEVCFNPTLWEDATHEATWQARWSEESDFYLQTEHTQISNGVDFEEHKSITQVEYISNYSETPLGFELESKSHRLQKSRNGSSQRFEYYVIDEQSTSVSYAGDQYVNDFDGSVEDDRDVNSPAAPQWLFGSDKGQTTAASYTSEFSFFLDGQLEDRLVYGQNKRQVTFNGFETIDVNGKSVETCSFSIDSTLKGNADGEVWTDIEQSEQWIDKDTGVVVKSIRSFQEIVDGMVDYESYEEKVLKAYVIDGEVIFSTEDEELPEA</sequence>